<organism evidence="6 7">
    <name type="scientific">Methylocystis hirsuta</name>
    <dbReference type="NCBI Taxonomy" id="369798"/>
    <lineage>
        <taxon>Bacteria</taxon>
        <taxon>Pseudomonadati</taxon>
        <taxon>Pseudomonadota</taxon>
        <taxon>Alphaproteobacteria</taxon>
        <taxon>Hyphomicrobiales</taxon>
        <taxon>Methylocystaceae</taxon>
        <taxon>Methylocystis</taxon>
    </lineage>
</organism>
<keyword evidence="1" id="KW-0808">Transferase</keyword>
<dbReference type="GO" id="GO:0016746">
    <property type="term" value="F:acyltransferase activity"/>
    <property type="evidence" value="ECO:0007669"/>
    <property type="project" value="UniProtKB-KW"/>
</dbReference>
<dbReference type="PANTHER" id="PTHR36837:SF5">
    <property type="entry name" value="POLY-3-HYDROXYBUTYRATE SYNTHASE"/>
    <property type="match status" value="1"/>
</dbReference>
<evidence type="ECO:0000256" key="2">
    <source>
        <dbReference type="ARBA" id="ARBA00023315"/>
    </source>
</evidence>
<dbReference type="GO" id="GO:0016787">
    <property type="term" value="F:hydrolase activity"/>
    <property type="evidence" value="ECO:0007669"/>
    <property type="project" value="UniProtKB-KW"/>
</dbReference>
<dbReference type="Gene3D" id="3.40.50.1820">
    <property type="entry name" value="alpha/beta hydrolase"/>
    <property type="match status" value="1"/>
</dbReference>
<comment type="caution">
    <text evidence="6">The sequence shown here is derived from an EMBL/GenBank/DDBJ whole genome shotgun (WGS) entry which is preliminary data.</text>
</comment>
<keyword evidence="6" id="KW-0378">Hydrolase</keyword>
<dbReference type="AlphaFoldDB" id="A0A3M9XR65"/>
<dbReference type="RefSeq" id="WP_123176636.1">
    <property type="nucleotide sequence ID" value="NZ_QWDD01000001.1"/>
</dbReference>
<evidence type="ECO:0000256" key="3">
    <source>
        <dbReference type="SAM" id="MobiDB-lite"/>
    </source>
</evidence>
<dbReference type="EMBL" id="QWDD01000001">
    <property type="protein sequence ID" value="RNJ50723.1"/>
    <property type="molecule type" value="Genomic_DNA"/>
</dbReference>
<dbReference type="PANTHER" id="PTHR36837">
    <property type="entry name" value="POLY(3-HYDROXYALKANOATE) POLYMERASE SUBUNIT PHAC"/>
    <property type="match status" value="1"/>
</dbReference>
<sequence>MTEHPNVAQTNPARAEQASSNHRQPSPAHDFPRLASKAFVEAWPSAFLAAERAADRDPYGYAALSNVIDRSLHASVAHLTGGLSPAAMAGAYWDWAAHLATAPGKQMQLAEKAMRKTWRFANYAWRCTLQPNAAPCIEPLPQDKRFSGEAWRRWPYALLYQGFLLNQQWWHNATTGIGGVTKQHENVVEFASRQLLDMFSPSNFLLTNPEALQRTLETGGVNLVYGLQNFLEDMERRAGGKRPVGAEAFVPGQNVAITPGKVIYRNRLIELIQYAPATETVRPEPVLITPAWIMKYYILDLSPHNSLVRFLTGQGFTVFMISWRNPSAEDRDLDMEAYRRLGVMAALDVISHLMPDRKIHAAGYCLGGTLLAIAAAAMARDNDERLKSVTLLAAQTDFTEAGELTLFVNESQLDFLEDLMWEHGFLDSKEMAGAFQLLRSNDLVWSYALKSYLMGEREPMTDMMAWNADATRMPYKMHSEYLRRLFLNNDLAEGRLRANGGAVALNDIRAPIFAVGTERDHVAPWRSIYKIHLLADTEITFLLTSGGHNAGIVSAPATKRGDYRFTNRVDGEHYAAPDEWVKIASVREGSWWPEWSDWLAARSGASVAPPAMAEALCDAPGTYVLQS</sequence>
<feature type="domain" description="Poly-beta-hydroxybutyrate polymerase N-terminal" evidence="5">
    <location>
        <begin position="66"/>
        <end position="105"/>
    </location>
</feature>
<evidence type="ECO:0000259" key="5">
    <source>
        <dbReference type="Pfam" id="PF12551"/>
    </source>
</evidence>
<evidence type="ECO:0000313" key="6">
    <source>
        <dbReference type="EMBL" id="RNJ50723.1"/>
    </source>
</evidence>
<dbReference type="InterPro" id="IPR029058">
    <property type="entry name" value="AB_hydrolase_fold"/>
</dbReference>
<feature type="region of interest" description="Disordered" evidence="3">
    <location>
        <begin position="1"/>
        <end position="30"/>
    </location>
</feature>
<name>A0A3M9XR65_9HYPH</name>
<dbReference type="Pfam" id="PF07167">
    <property type="entry name" value="PhaC_N"/>
    <property type="match status" value="1"/>
</dbReference>
<protein>
    <submittedName>
        <fullName evidence="6">Alpha/beta fold hydrolase</fullName>
    </submittedName>
</protein>
<dbReference type="Pfam" id="PF12551">
    <property type="entry name" value="PHBC_N"/>
    <property type="match status" value="1"/>
</dbReference>
<feature type="domain" description="Poly-beta-hydroxybutyrate polymerase N-terminal" evidence="4">
    <location>
        <begin position="142"/>
        <end position="311"/>
    </location>
</feature>
<dbReference type="GO" id="GO:0042619">
    <property type="term" value="P:poly-hydroxybutyrate biosynthetic process"/>
    <property type="evidence" value="ECO:0007669"/>
    <property type="project" value="InterPro"/>
</dbReference>
<feature type="compositionally biased region" description="Polar residues" evidence="3">
    <location>
        <begin position="7"/>
        <end position="24"/>
    </location>
</feature>
<gene>
    <name evidence="6" type="ORF">D1O30_15155</name>
</gene>
<dbReference type="OrthoDB" id="7208816at2"/>
<accession>A0A3M9XR65</accession>
<evidence type="ECO:0000313" key="7">
    <source>
        <dbReference type="Proteomes" id="UP000268623"/>
    </source>
</evidence>
<keyword evidence="2" id="KW-0012">Acyltransferase</keyword>
<evidence type="ECO:0000259" key="4">
    <source>
        <dbReference type="Pfam" id="PF07167"/>
    </source>
</evidence>
<evidence type="ECO:0000256" key="1">
    <source>
        <dbReference type="ARBA" id="ARBA00022679"/>
    </source>
</evidence>
<reference evidence="6 7" key="1">
    <citation type="submission" date="2018-08" db="EMBL/GenBank/DDBJ databases">
        <title>Genome sequence of Methylocystis hirsuta CSC1, a methanotroph able to accumulate PHAs.</title>
        <authorList>
            <person name="Bordel S."/>
            <person name="Rodriguez E."/>
            <person name="Gancedo J."/>
            <person name="Munoz R."/>
        </authorList>
    </citation>
    <scope>NUCLEOTIDE SEQUENCE [LARGE SCALE GENOMIC DNA]</scope>
    <source>
        <strain evidence="6 7">CSC1</strain>
    </source>
</reference>
<proteinExistence type="predicted"/>
<dbReference type="InterPro" id="IPR022211">
    <property type="entry name" value="PHBC_N"/>
</dbReference>
<dbReference type="InterPro" id="IPR010941">
    <property type="entry name" value="PhaC_N"/>
</dbReference>
<dbReference type="SUPFAM" id="SSF53474">
    <property type="entry name" value="alpha/beta-Hydrolases"/>
    <property type="match status" value="1"/>
</dbReference>
<keyword evidence="7" id="KW-1185">Reference proteome</keyword>
<dbReference type="InterPro" id="IPR051321">
    <property type="entry name" value="PHA/PHB_synthase"/>
</dbReference>
<dbReference type="Proteomes" id="UP000268623">
    <property type="component" value="Unassembled WGS sequence"/>
</dbReference>